<gene>
    <name evidence="1" type="ORF">BDA96_04G372100</name>
</gene>
<sequence length="98" mass="10650">MDSELLEEMFLRVASPAPADLAHASAACVSFRRLIADHSFLHSTHPPLLLWLPTYPCRSACASSLPLLLSRFPSLAPPNWSRLGANVRMTASSGNYTA</sequence>
<evidence type="ECO:0008006" key="3">
    <source>
        <dbReference type="Google" id="ProtNLM"/>
    </source>
</evidence>
<proteinExistence type="predicted"/>
<evidence type="ECO:0000313" key="1">
    <source>
        <dbReference type="EMBL" id="KAG0535507.1"/>
    </source>
</evidence>
<protein>
    <recommendedName>
        <fullName evidence="3">F-box domain-containing protein</fullName>
    </recommendedName>
</protein>
<name>A0A921RAQ2_SORBI</name>
<dbReference type="Proteomes" id="UP000807115">
    <property type="component" value="Chromosome 4"/>
</dbReference>
<organism evidence="1 2">
    <name type="scientific">Sorghum bicolor</name>
    <name type="common">Sorghum</name>
    <name type="synonym">Sorghum vulgare</name>
    <dbReference type="NCBI Taxonomy" id="4558"/>
    <lineage>
        <taxon>Eukaryota</taxon>
        <taxon>Viridiplantae</taxon>
        <taxon>Streptophyta</taxon>
        <taxon>Embryophyta</taxon>
        <taxon>Tracheophyta</taxon>
        <taxon>Spermatophyta</taxon>
        <taxon>Magnoliopsida</taxon>
        <taxon>Liliopsida</taxon>
        <taxon>Poales</taxon>
        <taxon>Poaceae</taxon>
        <taxon>PACMAD clade</taxon>
        <taxon>Panicoideae</taxon>
        <taxon>Andropogonodae</taxon>
        <taxon>Andropogoneae</taxon>
        <taxon>Sorghinae</taxon>
        <taxon>Sorghum</taxon>
    </lineage>
</organism>
<evidence type="ECO:0000313" key="2">
    <source>
        <dbReference type="Proteomes" id="UP000807115"/>
    </source>
</evidence>
<dbReference type="AlphaFoldDB" id="A0A921RAQ2"/>
<reference evidence="1" key="2">
    <citation type="submission" date="2020-10" db="EMBL/GenBank/DDBJ databases">
        <authorList>
            <person name="Cooper E.A."/>
            <person name="Brenton Z.W."/>
            <person name="Flinn B.S."/>
            <person name="Jenkins J."/>
            <person name="Shu S."/>
            <person name="Flowers D."/>
            <person name="Luo F."/>
            <person name="Wang Y."/>
            <person name="Xia P."/>
            <person name="Barry K."/>
            <person name="Daum C."/>
            <person name="Lipzen A."/>
            <person name="Yoshinaga Y."/>
            <person name="Schmutz J."/>
            <person name="Saski C."/>
            <person name="Vermerris W."/>
            <person name="Kresovich S."/>
        </authorList>
    </citation>
    <scope>NUCLEOTIDE SEQUENCE</scope>
</reference>
<dbReference type="PANTHER" id="PTHR31264">
    <property type="entry name" value="OS07G0554500 PROTEIN-RELATED"/>
    <property type="match status" value="1"/>
</dbReference>
<dbReference type="InterPro" id="IPR036047">
    <property type="entry name" value="F-box-like_dom_sf"/>
</dbReference>
<accession>A0A921RAQ2</accession>
<dbReference type="SUPFAM" id="SSF81383">
    <property type="entry name" value="F-box domain"/>
    <property type="match status" value="1"/>
</dbReference>
<dbReference type="EMBL" id="CM027683">
    <property type="protein sequence ID" value="KAG0535507.1"/>
    <property type="molecule type" value="Genomic_DNA"/>
</dbReference>
<dbReference type="PANTHER" id="PTHR31264:SF3">
    <property type="entry name" value="OS07G0554100 PROTEIN"/>
    <property type="match status" value="1"/>
</dbReference>
<reference evidence="1" key="1">
    <citation type="journal article" date="2019" name="BMC Genomics">
        <title>A new reference genome for Sorghum bicolor reveals high levels of sequence similarity between sweet and grain genotypes: implications for the genetics of sugar metabolism.</title>
        <authorList>
            <person name="Cooper E.A."/>
            <person name="Brenton Z.W."/>
            <person name="Flinn B.S."/>
            <person name="Jenkins J."/>
            <person name="Shu S."/>
            <person name="Flowers D."/>
            <person name="Luo F."/>
            <person name="Wang Y."/>
            <person name="Xia P."/>
            <person name="Barry K."/>
            <person name="Daum C."/>
            <person name="Lipzen A."/>
            <person name="Yoshinaga Y."/>
            <person name="Schmutz J."/>
            <person name="Saski C."/>
            <person name="Vermerris W."/>
            <person name="Kresovich S."/>
        </authorList>
    </citation>
    <scope>NUCLEOTIDE SEQUENCE</scope>
</reference>
<comment type="caution">
    <text evidence="1">The sequence shown here is derived from an EMBL/GenBank/DDBJ whole genome shotgun (WGS) entry which is preliminary data.</text>
</comment>